<evidence type="ECO:0000313" key="2">
    <source>
        <dbReference type="Proteomes" id="UP000324222"/>
    </source>
</evidence>
<reference evidence="1 2" key="1">
    <citation type="submission" date="2019-05" db="EMBL/GenBank/DDBJ databases">
        <title>Another draft genome of Portunus trituberculatus and its Hox gene families provides insights of decapod evolution.</title>
        <authorList>
            <person name="Jeong J.-H."/>
            <person name="Song I."/>
            <person name="Kim S."/>
            <person name="Choi T."/>
            <person name="Kim D."/>
            <person name="Ryu S."/>
            <person name="Kim W."/>
        </authorList>
    </citation>
    <scope>NUCLEOTIDE SEQUENCE [LARGE SCALE GENOMIC DNA]</scope>
    <source>
        <tissue evidence="1">Muscle</tissue>
    </source>
</reference>
<evidence type="ECO:0000313" key="1">
    <source>
        <dbReference type="EMBL" id="MPC79435.1"/>
    </source>
</evidence>
<accession>A0A5B7IB47</accession>
<protein>
    <submittedName>
        <fullName evidence="1">Uncharacterized protein</fullName>
    </submittedName>
</protein>
<organism evidence="1 2">
    <name type="scientific">Portunus trituberculatus</name>
    <name type="common">Swimming crab</name>
    <name type="synonym">Neptunus trituberculatus</name>
    <dbReference type="NCBI Taxonomy" id="210409"/>
    <lineage>
        <taxon>Eukaryota</taxon>
        <taxon>Metazoa</taxon>
        <taxon>Ecdysozoa</taxon>
        <taxon>Arthropoda</taxon>
        <taxon>Crustacea</taxon>
        <taxon>Multicrustacea</taxon>
        <taxon>Malacostraca</taxon>
        <taxon>Eumalacostraca</taxon>
        <taxon>Eucarida</taxon>
        <taxon>Decapoda</taxon>
        <taxon>Pleocyemata</taxon>
        <taxon>Brachyura</taxon>
        <taxon>Eubrachyura</taxon>
        <taxon>Portunoidea</taxon>
        <taxon>Portunidae</taxon>
        <taxon>Portuninae</taxon>
        <taxon>Portunus</taxon>
    </lineage>
</organism>
<dbReference type="Proteomes" id="UP000324222">
    <property type="component" value="Unassembled WGS sequence"/>
</dbReference>
<dbReference type="EMBL" id="VSRR010051158">
    <property type="protein sequence ID" value="MPC79435.1"/>
    <property type="molecule type" value="Genomic_DNA"/>
</dbReference>
<sequence>MKKGKALGVAVAVVSVYKCYVTGWCGPWEFSRGLRGSGSFEATGLGHHRATVATPQNLSHTCDTWSN</sequence>
<proteinExistence type="predicted"/>
<gene>
    <name evidence="1" type="ORF">E2C01_073963</name>
</gene>
<name>A0A5B7IB47_PORTR</name>
<keyword evidence="2" id="KW-1185">Reference proteome</keyword>
<dbReference type="AlphaFoldDB" id="A0A5B7IB47"/>
<comment type="caution">
    <text evidence="1">The sequence shown here is derived from an EMBL/GenBank/DDBJ whole genome shotgun (WGS) entry which is preliminary data.</text>
</comment>